<evidence type="ECO:0000313" key="2">
    <source>
        <dbReference type="EMBL" id="CAG8843169.1"/>
    </source>
</evidence>
<feature type="compositionally biased region" description="Basic and acidic residues" evidence="1">
    <location>
        <begin position="77"/>
        <end position="130"/>
    </location>
</feature>
<name>A0ABN7WXK4_GIGMA</name>
<sequence>MLFSVTPHAAGCKRIWSTLGWYYGKCRTRLSLNKIENMQKLSAFYLANLKNELPYFFSNVENLYEALSNINFYDNNDYDKEPNEEGLANEEKPANEERSANEERLANEERPRNKERPANEEYTNKETKDTFVPLEEKILKIEE</sequence>
<proteinExistence type="predicted"/>
<comment type="caution">
    <text evidence="2">The sequence shown here is derived from an EMBL/GenBank/DDBJ whole genome shotgun (WGS) entry which is preliminary data.</text>
</comment>
<feature type="region of interest" description="Disordered" evidence="1">
    <location>
        <begin position="75"/>
        <end position="130"/>
    </location>
</feature>
<feature type="non-terminal residue" evidence="2">
    <location>
        <position position="143"/>
    </location>
</feature>
<reference evidence="2 3" key="1">
    <citation type="submission" date="2021-06" db="EMBL/GenBank/DDBJ databases">
        <authorList>
            <person name="Kallberg Y."/>
            <person name="Tangrot J."/>
            <person name="Rosling A."/>
        </authorList>
    </citation>
    <scope>NUCLEOTIDE SEQUENCE [LARGE SCALE GENOMIC DNA]</scope>
    <source>
        <strain evidence="2 3">120-4 pot B 10/14</strain>
    </source>
</reference>
<keyword evidence="3" id="KW-1185">Reference proteome</keyword>
<gene>
    <name evidence="2" type="ORF">GMARGA_LOCUS36399</name>
</gene>
<dbReference type="Proteomes" id="UP000789901">
    <property type="component" value="Unassembled WGS sequence"/>
</dbReference>
<evidence type="ECO:0000313" key="3">
    <source>
        <dbReference type="Proteomes" id="UP000789901"/>
    </source>
</evidence>
<evidence type="ECO:0000256" key="1">
    <source>
        <dbReference type="SAM" id="MobiDB-lite"/>
    </source>
</evidence>
<protein>
    <submittedName>
        <fullName evidence="2">43382_t:CDS:1</fullName>
    </submittedName>
</protein>
<organism evidence="2 3">
    <name type="scientific">Gigaspora margarita</name>
    <dbReference type="NCBI Taxonomy" id="4874"/>
    <lineage>
        <taxon>Eukaryota</taxon>
        <taxon>Fungi</taxon>
        <taxon>Fungi incertae sedis</taxon>
        <taxon>Mucoromycota</taxon>
        <taxon>Glomeromycotina</taxon>
        <taxon>Glomeromycetes</taxon>
        <taxon>Diversisporales</taxon>
        <taxon>Gigasporaceae</taxon>
        <taxon>Gigaspora</taxon>
    </lineage>
</organism>
<accession>A0ABN7WXK4</accession>
<dbReference type="EMBL" id="CAJVQB010071484">
    <property type="protein sequence ID" value="CAG8843169.1"/>
    <property type="molecule type" value="Genomic_DNA"/>
</dbReference>